<feature type="transmembrane region" description="Helical" evidence="6">
    <location>
        <begin position="176"/>
        <end position="199"/>
    </location>
</feature>
<evidence type="ECO:0000256" key="3">
    <source>
        <dbReference type="ARBA" id="ARBA00022989"/>
    </source>
</evidence>
<feature type="transmembrane region" description="Helical" evidence="6">
    <location>
        <begin position="309"/>
        <end position="325"/>
    </location>
</feature>
<evidence type="ECO:0000256" key="4">
    <source>
        <dbReference type="ARBA" id="ARBA00023136"/>
    </source>
</evidence>
<dbReference type="AlphaFoldDB" id="A0A9Y1BSZ7"/>
<evidence type="ECO:0000256" key="1">
    <source>
        <dbReference type="ARBA" id="ARBA00004141"/>
    </source>
</evidence>
<dbReference type="GO" id="GO:0022857">
    <property type="term" value="F:transmembrane transporter activity"/>
    <property type="evidence" value="ECO:0007669"/>
    <property type="project" value="InterPro"/>
</dbReference>
<evidence type="ECO:0000256" key="2">
    <source>
        <dbReference type="ARBA" id="ARBA00022692"/>
    </source>
</evidence>
<organism evidence="7">
    <name type="scientific">Candidatus Heimdallarchaeum endolithica</name>
    <dbReference type="NCBI Taxonomy" id="2876572"/>
    <lineage>
        <taxon>Archaea</taxon>
        <taxon>Promethearchaeati</taxon>
        <taxon>Candidatus Heimdallarchaeota</taxon>
        <taxon>Candidatus Heimdallarchaeia (ex Rinke et al. 2021) (nom. nud.)</taxon>
        <taxon>Candidatus Heimdallarchaeales</taxon>
        <taxon>Candidatus Heimdallarchaeaceae</taxon>
        <taxon>Candidatus Heimdallarchaeum</taxon>
    </lineage>
</organism>
<gene>
    <name evidence="7" type="ORF">K9W46_05850</name>
</gene>
<dbReference type="EMBL" id="CP084167">
    <property type="protein sequence ID" value="UJG44701.1"/>
    <property type="molecule type" value="Genomic_DNA"/>
</dbReference>
<feature type="transmembrane region" description="Helical" evidence="6">
    <location>
        <begin position="268"/>
        <end position="289"/>
    </location>
</feature>
<dbReference type="GO" id="GO:0016020">
    <property type="term" value="C:membrane"/>
    <property type="evidence" value="ECO:0007669"/>
    <property type="project" value="UniProtKB-SubCell"/>
</dbReference>
<feature type="transmembrane region" description="Helical" evidence="6">
    <location>
        <begin position="409"/>
        <end position="432"/>
    </location>
</feature>
<feature type="transmembrane region" description="Helical" evidence="6">
    <location>
        <begin position="71"/>
        <end position="90"/>
    </location>
</feature>
<protein>
    <submittedName>
        <fullName evidence="7">Choline transporter-like family protein</fullName>
    </submittedName>
</protein>
<dbReference type="PANTHER" id="PTHR12385:SF14">
    <property type="entry name" value="CHOLINE TRANSPORTER-LIKE 2"/>
    <property type="match status" value="1"/>
</dbReference>
<feature type="transmembrane region" description="Helical" evidence="6">
    <location>
        <begin position="129"/>
        <end position="148"/>
    </location>
</feature>
<reference evidence="7" key="1">
    <citation type="journal article" date="2022" name="Nat. Microbiol.">
        <title>Unique mobile elements and scalable gene flow at the prokaryote-eukaryote boundary revealed by circularized Asgard archaea genomes.</title>
        <authorList>
            <person name="Wu F."/>
            <person name="Speth D.R."/>
            <person name="Philosof A."/>
            <person name="Cremiere A."/>
            <person name="Narayanan A."/>
            <person name="Barco R.A."/>
            <person name="Connon S.A."/>
            <person name="Amend J.P."/>
            <person name="Antoshechkin I.A."/>
            <person name="Orphan V.J."/>
        </authorList>
    </citation>
    <scope>NUCLEOTIDE SEQUENCE</scope>
    <source>
        <strain evidence="7">PR6</strain>
    </source>
</reference>
<evidence type="ECO:0000313" key="7">
    <source>
        <dbReference type="EMBL" id="UJG44701.1"/>
    </source>
</evidence>
<evidence type="ECO:0000256" key="6">
    <source>
        <dbReference type="SAM" id="Phobius"/>
    </source>
</evidence>
<keyword evidence="5" id="KW-0325">Glycoprotein</keyword>
<name>A0A9Y1BSZ7_9ARCH</name>
<feature type="transmembrane region" description="Helical" evidence="6">
    <location>
        <begin position="102"/>
        <end position="123"/>
    </location>
</feature>
<proteinExistence type="predicted"/>
<feature type="transmembrane region" description="Helical" evidence="6">
    <location>
        <begin position="211"/>
        <end position="235"/>
    </location>
</feature>
<keyword evidence="3 6" id="KW-1133">Transmembrane helix</keyword>
<feature type="transmembrane region" description="Helical" evidence="6">
    <location>
        <begin position="12"/>
        <end position="35"/>
    </location>
</feature>
<dbReference type="Pfam" id="PF04515">
    <property type="entry name" value="Choline_transpo"/>
    <property type="match status" value="1"/>
</dbReference>
<feature type="transmembrane region" description="Helical" evidence="6">
    <location>
        <begin position="377"/>
        <end position="397"/>
    </location>
</feature>
<dbReference type="Proteomes" id="UP001200513">
    <property type="component" value="Chromosome"/>
</dbReference>
<keyword evidence="4 6" id="KW-0472">Membrane</keyword>
<evidence type="ECO:0000256" key="5">
    <source>
        <dbReference type="ARBA" id="ARBA00023180"/>
    </source>
</evidence>
<keyword evidence="2 6" id="KW-0812">Transmembrane</keyword>
<comment type="subcellular location">
    <subcellularLocation>
        <location evidence="1">Membrane</location>
        <topology evidence="1">Multi-pass membrane protein</topology>
    </subcellularLocation>
</comment>
<dbReference type="InterPro" id="IPR007603">
    <property type="entry name" value="Choline_transptr-like"/>
</dbReference>
<accession>A0A9Y1BSZ7</accession>
<sequence>MNKDNKEKVRDFGLIFYIWFLVTLGALAFGVFALYDLYQSNQGIIDWIVGKVQGLSISDLSGYTVDSATKYWVLGTIGVLFLFGIILAYIEVWFMSYLGAETVIGTIFGVPLLLLGGGIYSVIFIDPIWIGLVILAPTAFLIVIVLLVSRRIILGAKIFETSCEAVNENRRTILPIIFFALFSIVLFILGTGASVWTAFNIGDILTDKSSWVQTLVFFLVIYVYLNIYWTMLYFTDAINICIFKRWNNYKDASIRKAFREIMKVKGSIVLFGTFMAFFNWIVIIVQYFAAKKIKETSKFYKVWNVIKNILTVIFFIFVILIKWLYKILKFLNYYTLTIIVVEKQGFIKSIARSSELSLDSGADIIIEKTGVNIAKGLFIFMTFSIFTIGGFFIGYYWLGYQILGSVTNIAIFGIAVSIMFFFFGYLPMTAVLRPISTAYKTILFFYLTDPFRGKSGRRTQLSEDIQKDITRVKERVLKDYDKESRESWIAKAETEEEPVKST</sequence>
<dbReference type="PANTHER" id="PTHR12385">
    <property type="entry name" value="CHOLINE TRANSPORTER-LIKE (SLC FAMILY 44)"/>
    <property type="match status" value="1"/>
</dbReference>